<accession>A0ABW1ZAI8</accession>
<comment type="caution">
    <text evidence="6">The sequence shown here is derived from an EMBL/GenBank/DDBJ whole genome shotgun (WGS) entry which is preliminary data.</text>
</comment>
<evidence type="ECO:0000256" key="2">
    <source>
        <dbReference type="ARBA" id="ARBA00023267"/>
    </source>
</evidence>
<dbReference type="CDD" id="cd16442">
    <property type="entry name" value="BPL"/>
    <property type="match status" value="1"/>
</dbReference>
<dbReference type="InterPro" id="IPR045864">
    <property type="entry name" value="aa-tRNA-synth_II/BPL/LPL"/>
</dbReference>
<gene>
    <name evidence="6" type="ORF">ACFQBQ_09095</name>
</gene>
<dbReference type="Proteomes" id="UP001596391">
    <property type="component" value="Unassembled WGS sequence"/>
</dbReference>
<name>A0ABW1ZAI8_9BACT</name>
<dbReference type="PANTHER" id="PTHR12835:SF5">
    <property type="entry name" value="BIOTIN--PROTEIN LIGASE"/>
    <property type="match status" value="1"/>
</dbReference>
<dbReference type="Gene3D" id="2.30.30.100">
    <property type="match status" value="1"/>
</dbReference>
<dbReference type="Pfam" id="PF02237">
    <property type="entry name" value="BPL_C"/>
    <property type="match status" value="1"/>
</dbReference>
<dbReference type="EC" id="6.3.4.15" evidence="3"/>
<keyword evidence="7" id="KW-1185">Reference proteome</keyword>
<evidence type="ECO:0000256" key="3">
    <source>
        <dbReference type="ARBA" id="ARBA00024227"/>
    </source>
</evidence>
<dbReference type="InterPro" id="IPR004408">
    <property type="entry name" value="Biotin_CoA_COase_ligase"/>
</dbReference>
<feature type="domain" description="BPL/LPL catalytic" evidence="5">
    <location>
        <begin position="25"/>
        <end position="220"/>
    </location>
</feature>
<sequence length="286" mass="30535">MHRLDARSIEGEMSVHDKIDLAAAQHGLAGTRFAAGVTHFGTIGSTNTELMRAAGEGAPEGTVYVADEQTAGRGRGGHQWHSEPGYGLYVSALVRPKLKPDDGLLLSLAAGIAVQQAIEQTCGLTLDIRWPNDLMLTVEHDGGTRKCGGILVESAIQPGEQPTMRHAVIGIGLNVHHSAFPAELKMLATSLRLNTCEPLHRTSLLIALLRALDREVTMLEREPASHRGLLHRFTMASSWVLGKRVSVPEDGGYTGTTSGLDARGYLQVAGDDGVDRTVRSGGVRAL</sequence>
<proteinExistence type="predicted"/>
<dbReference type="SUPFAM" id="SSF55681">
    <property type="entry name" value="Class II aaRS and biotin synthetases"/>
    <property type="match status" value="1"/>
</dbReference>
<evidence type="ECO:0000256" key="1">
    <source>
        <dbReference type="ARBA" id="ARBA00022598"/>
    </source>
</evidence>
<organism evidence="6 7">
    <name type="scientific">Granulicella cerasi</name>
    <dbReference type="NCBI Taxonomy" id="741063"/>
    <lineage>
        <taxon>Bacteria</taxon>
        <taxon>Pseudomonadati</taxon>
        <taxon>Acidobacteriota</taxon>
        <taxon>Terriglobia</taxon>
        <taxon>Terriglobales</taxon>
        <taxon>Acidobacteriaceae</taxon>
        <taxon>Granulicella</taxon>
    </lineage>
</organism>
<dbReference type="NCBIfam" id="TIGR00121">
    <property type="entry name" value="birA_ligase"/>
    <property type="match status" value="1"/>
</dbReference>
<dbReference type="Pfam" id="PF03099">
    <property type="entry name" value="BPL_LplA_LipB"/>
    <property type="match status" value="1"/>
</dbReference>
<comment type="catalytic activity">
    <reaction evidence="4">
        <text>biotin + L-lysyl-[protein] + ATP = N(6)-biotinyl-L-lysyl-[protein] + AMP + diphosphate + H(+)</text>
        <dbReference type="Rhea" id="RHEA:11756"/>
        <dbReference type="Rhea" id="RHEA-COMP:9752"/>
        <dbReference type="Rhea" id="RHEA-COMP:10505"/>
        <dbReference type="ChEBI" id="CHEBI:15378"/>
        <dbReference type="ChEBI" id="CHEBI:29969"/>
        <dbReference type="ChEBI" id="CHEBI:30616"/>
        <dbReference type="ChEBI" id="CHEBI:33019"/>
        <dbReference type="ChEBI" id="CHEBI:57586"/>
        <dbReference type="ChEBI" id="CHEBI:83144"/>
        <dbReference type="ChEBI" id="CHEBI:456215"/>
        <dbReference type="EC" id="6.3.4.15"/>
    </reaction>
</comment>
<evidence type="ECO:0000256" key="4">
    <source>
        <dbReference type="ARBA" id="ARBA00047846"/>
    </source>
</evidence>
<evidence type="ECO:0000259" key="5">
    <source>
        <dbReference type="PROSITE" id="PS51733"/>
    </source>
</evidence>
<keyword evidence="1 6" id="KW-0436">Ligase</keyword>
<dbReference type="PANTHER" id="PTHR12835">
    <property type="entry name" value="BIOTIN PROTEIN LIGASE"/>
    <property type="match status" value="1"/>
</dbReference>
<evidence type="ECO:0000313" key="6">
    <source>
        <dbReference type="EMBL" id="MFC6645731.1"/>
    </source>
</evidence>
<keyword evidence="2" id="KW-0092">Biotin</keyword>
<dbReference type="RefSeq" id="WP_263369451.1">
    <property type="nucleotide sequence ID" value="NZ_JAGSYD010000001.1"/>
</dbReference>
<protein>
    <recommendedName>
        <fullName evidence="3">biotin--[biotin carboxyl-carrier protein] ligase</fullName>
        <ecNumber evidence="3">6.3.4.15</ecNumber>
    </recommendedName>
</protein>
<dbReference type="PROSITE" id="PS51733">
    <property type="entry name" value="BPL_LPL_CATALYTIC"/>
    <property type="match status" value="1"/>
</dbReference>
<dbReference type="GO" id="GO:0004077">
    <property type="term" value="F:biotin--[biotin carboxyl-carrier protein] ligase activity"/>
    <property type="evidence" value="ECO:0007669"/>
    <property type="project" value="UniProtKB-EC"/>
</dbReference>
<reference evidence="7" key="1">
    <citation type="journal article" date="2019" name="Int. J. Syst. Evol. Microbiol.">
        <title>The Global Catalogue of Microorganisms (GCM) 10K type strain sequencing project: providing services to taxonomists for standard genome sequencing and annotation.</title>
        <authorList>
            <consortium name="The Broad Institute Genomics Platform"/>
            <consortium name="The Broad Institute Genome Sequencing Center for Infectious Disease"/>
            <person name="Wu L."/>
            <person name="Ma J."/>
        </authorList>
    </citation>
    <scope>NUCLEOTIDE SEQUENCE [LARGE SCALE GENOMIC DNA]</scope>
    <source>
        <strain evidence="7">CGMCC 1.16026</strain>
    </source>
</reference>
<dbReference type="InterPro" id="IPR003142">
    <property type="entry name" value="BPL_C"/>
</dbReference>
<dbReference type="EMBL" id="JBHSWI010000001">
    <property type="protein sequence ID" value="MFC6645731.1"/>
    <property type="molecule type" value="Genomic_DNA"/>
</dbReference>
<dbReference type="Gene3D" id="3.30.930.10">
    <property type="entry name" value="Bira Bifunctional Protein, Domain 2"/>
    <property type="match status" value="1"/>
</dbReference>
<dbReference type="InterPro" id="IPR004143">
    <property type="entry name" value="BPL_LPL_catalytic"/>
</dbReference>
<evidence type="ECO:0000313" key="7">
    <source>
        <dbReference type="Proteomes" id="UP001596391"/>
    </source>
</evidence>